<evidence type="ECO:0000313" key="4">
    <source>
        <dbReference type="Proteomes" id="UP000572680"/>
    </source>
</evidence>
<dbReference type="SUPFAM" id="SSF75304">
    <property type="entry name" value="Amidase signature (AS) enzymes"/>
    <property type="match status" value="1"/>
</dbReference>
<dbReference type="InterPro" id="IPR000120">
    <property type="entry name" value="Amidase"/>
</dbReference>
<protein>
    <submittedName>
        <fullName evidence="3">Amidase</fullName>
        <ecNumber evidence="3">3.5.1.4</ecNumber>
    </submittedName>
</protein>
<dbReference type="InterPro" id="IPR036928">
    <property type="entry name" value="AS_sf"/>
</dbReference>
<proteinExistence type="inferred from homology"/>
<feature type="domain" description="Amidase" evidence="2">
    <location>
        <begin position="55"/>
        <end position="448"/>
    </location>
</feature>
<dbReference type="RefSeq" id="WP_182849059.1">
    <property type="nucleotide sequence ID" value="NZ_BAAALP010000041.1"/>
</dbReference>
<reference evidence="3 4" key="1">
    <citation type="submission" date="2020-08" db="EMBL/GenBank/DDBJ databases">
        <title>Genomic Encyclopedia of Type Strains, Phase IV (KMG-IV): sequencing the most valuable type-strain genomes for metagenomic binning, comparative biology and taxonomic classification.</title>
        <authorList>
            <person name="Goeker M."/>
        </authorList>
    </citation>
    <scope>NUCLEOTIDE SEQUENCE [LARGE SCALE GENOMIC DNA]</scope>
    <source>
        <strain evidence="3 4">DSM 44197</strain>
    </source>
</reference>
<dbReference type="EMBL" id="JACJIA010000021">
    <property type="protein sequence ID" value="MBA8957218.1"/>
    <property type="molecule type" value="Genomic_DNA"/>
</dbReference>
<dbReference type="InterPro" id="IPR020556">
    <property type="entry name" value="Amidase_CS"/>
</dbReference>
<dbReference type="InterPro" id="IPR023631">
    <property type="entry name" value="Amidase_dom"/>
</dbReference>
<accession>A0A7W3LZT5</accession>
<dbReference type="PANTHER" id="PTHR11895">
    <property type="entry name" value="TRANSAMIDASE"/>
    <property type="match status" value="1"/>
</dbReference>
<dbReference type="PROSITE" id="PS00571">
    <property type="entry name" value="AMIDASES"/>
    <property type="match status" value="1"/>
</dbReference>
<dbReference type="GO" id="GO:0004040">
    <property type="term" value="F:amidase activity"/>
    <property type="evidence" value="ECO:0007669"/>
    <property type="project" value="UniProtKB-EC"/>
</dbReference>
<gene>
    <name evidence="3" type="ORF">HNR61_008911</name>
</gene>
<evidence type="ECO:0000256" key="1">
    <source>
        <dbReference type="ARBA" id="ARBA00009199"/>
    </source>
</evidence>
<dbReference type="AlphaFoldDB" id="A0A7W3LZT5"/>
<sequence length="473" mass="49082">MDLDEYASRDGVALAGLLKEGAVTPNEVAGLARRAVERVDPHLNALSQPLFDAPLAHDARGPFAGVPFLLKDSHPVAKGVRFSVGSRYFADAVADHDAEITERFRAAGFAALGVTTVPEMAISFATESVRYGTTNNPWDPARGVGGSSGGAAALVAAGAVPVAHGNDGAGSIRIPAACCGVVGLKPTRGRTPVGPGPSEAMFGLAIDFVLARTLRDVAHTLDAVQGAGRHDKHRVAAGPVPYRELPARDAPRLRVAVTTAPWNGAPVDPEVAAVVDRVAGILDGLGHDVGAPPPAVDPEEVLEAYAALTTLGLAGGFGEDEKVGHDRLEHVTLAILEEARTLNAYRAARGFQAADRVAAGLRDHFTGVDLLVTPTLARPPAPHGTLDYDRPGHTARSWLASIFEYGPFTAPFNLGGQPAISLPLGQGATGLPIGVQLVAAEGREDLLLQVAADLEEHLPWAARRPAVHAASLP</sequence>
<name>A0A7W3LZT5_ACTNM</name>
<dbReference type="Pfam" id="PF01425">
    <property type="entry name" value="Amidase"/>
    <property type="match status" value="1"/>
</dbReference>
<evidence type="ECO:0000259" key="2">
    <source>
        <dbReference type="Pfam" id="PF01425"/>
    </source>
</evidence>
<evidence type="ECO:0000313" key="3">
    <source>
        <dbReference type="EMBL" id="MBA8957218.1"/>
    </source>
</evidence>
<dbReference type="Gene3D" id="3.90.1300.10">
    <property type="entry name" value="Amidase signature (AS) domain"/>
    <property type="match status" value="1"/>
</dbReference>
<comment type="caution">
    <text evidence="3">The sequence shown here is derived from an EMBL/GenBank/DDBJ whole genome shotgun (WGS) entry which is preliminary data.</text>
</comment>
<dbReference type="EC" id="3.5.1.4" evidence="3"/>
<keyword evidence="4" id="KW-1185">Reference proteome</keyword>
<organism evidence="3 4">
    <name type="scientific">Actinomadura namibiensis</name>
    <dbReference type="NCBI Taxonomy" id="182080"/>
    <lineage>
        <taxon>Bacteria</taxon>
        <taxon>Bacillati</taxon>
        <taxon>Actinomycetota</taxon>
        <taxon>Actinomycetes</taxon>
        <taxon>Streptosporangiales</taxon>
        <taxon>Thermomonosporaceae</taxon>
        <taxon>Actinomadura</taxon>
    </lineage>
</organism>
<keyword evidence="3" id="KW-0378">Hydrolase</keyword>
<comment type="similarity">
    <text evidence="1">Belongs to the amidase family.</text>
</comment>
<dbReference type="Proteomes" id="UP000572680">
    <property type="component" value="Unassembled WGS sequence"/>
</dbReference>
<dbReference type="PANTHER" id="PTHR11895:SF7">
    <property type="entry name" value="GLUTAMYL-TRNA(GLN) AMIDOTRANSFERASE SUBUNIT A, MITOCHONDRIAL"/>
    <property type="match status" value="1"/>
</dbReference>